<dbReference type="AlphaFoldDB" id="A0AAJ6P2G6"/>
<accession>A0AAJ6P2G6</accession>
<dbReference type="PROSITE" id="PS51257">
    <property type="entry name" value="PROKAR_LIPOPROTEIN"/>
    <property type="match status" value="1"/>
</dbReference>
<sequence>MYQKKLFIIFLLLISCSSKAEKDTSLVEDIISEARDLMKDEEDKYPDMPFFKDIINQEYKLTKVENQPIPFDCFNEFYLSQPYYYNHYTFSIYKKDKDTKEVKLFKTFKNVKACSVSDTGTIVLAVNNGKTNNIDEDFIGYEMSYPYDQMKEIQPLNLKDYFETNVLMQKFKDEFNQKDIKDNEEKFNKLVEEKQRLMVKQHFSGKLQCIREIQYANSYYLFEFNKNKRIVKGLRYTTNDGSRIASFLRSPNNIMFYGSSEKFPFCDDTHRAFRVREVKPEDENAKPKNCAFYKTKPQYQLKLIDDVTLGYYLTGENHFVIGIGTKDLYYYELTFKNKTIKFKSVVPVVALPDSPNYKNLIEYNGDTYHLE</sequence>
<dbReference type="RefSeq" id="WP_306376128.1">
    <property type="nucleotide sequence ID" value="NZ_JASAYT010000010.1"/>
</dbReference>
<reference evidence="2" key="1">
    <citation type="journal article" date="2023" name="Front. Microbiol.">
        <title>Phylogeography and host specificity of Pasteurellaceae pathogenic to sea-farmed fish in the north-east Atlantic.</title>
        <authorList>
            <person name="Gulla S."/>
            <person name="Colquhoun D.J."/>
            <person name="Olsen A.B."/>
            <person name="Spilsberg B."/>
            <person name="Lagesen K."/>
            <person name="Aakesson C.P."/>
            <person name="Strom S."/>
            <person name="Manji F."/>
            <person name="Birkbeck T.H."/>
            <person name="Nilsen H.K."/>
        </authorList>
    </citation>
    <scope>NUCLEOTIDE SEQUENCE</scope>
    <source>
        <strain evidence="2">98B1</strain>
    </source>
</reference>
<dbReference type="EMBL" id="JASAYT010000010">
    <property type="protein sequence ID" value="MDP8174675.1"/>
    <property type="molecule type" value="Genomic_DNA"/>
</dbReference>
<gene>
    <name evidence="2" type="ORF">QJU97_04270</name>
</gene>
<evidence type="ECO:0000256" key="1">
    <source>
        <dbReference type="SAM" id="SignalP"/>
    </source>
</evidence>
<feature type="chain" id="PRO_5042612804" description="Lipoprotein" evidence="1">
    <location>
        <begin position="21"/>
        <end position="371"/>
    </location>
</feature>
<protein>
    <recommendedName>
        <fullName evidence="4">Lipoprotein</fullName>
    </recommendedName>
</protein>
<dbReference type="Proteomes" id="UP001231736">
    <property type="component" value="Unassembled WGS sequence"/>
</dbReference>
<comment type="caution">
    <text evidence="2">The sequence shown here is derived from an EMBL/GenBank/DDBJ whole genome shotgun (WGS) entry which is preliminary data.</text>
</comment>
<evidence type="ECO:0000313" key="2">
    <source>
        <dbReference type="EMBL" id="MDP8174675.1"/>
    </source>
</evidence>
<organism evidence="2 3">
    <name type="scientific">Phocoenobacter skyensis</name>
    <dbReference type="NCBI Taxonomy" id="97481"/>
    <lineage>
        <taxon>Bacteria</taxon>
        <taxon>Pseudomonadati</taxon>
        <taxon>Pseudomonadota</taxon>
        <taxon>Gammaproteobacteria</taxon>
        <taxon>Pasteurellales</taxon>
        <taxon>Pasteurellaceae</taxon>
        <taxon>Phocoenobacter</taxon>
    </lineage>
</organism>
<evidence type="ECO:0000313" key="3">
    <source>
        <dbReference type="Proteomes" id="UP001231736"/>
    </source>
</evidence>
<proteinExistence type="predicted"/>
<name>A0AAJ6P2G6_9PAST</name>
<keyword evidence="1" id="KW-0732">Signal</keyword>
<evidence type="ECO:0008006" key="4">
    <source>
        <dbReference type="Google" id="ProtNLM"/>
    </source>
</evidence>
<feature type="signal peptide" evidence="1">
    <location>
        <begin position="1"/>
        <end position="20"/>
    </location>
</feature>